<gene>
    <name evidence="1" type="ORF">GB927_004675</name>
</gene>
<comment type="caution">
    <text evidence="1">The sequence shown here is derived from an EMBL/GenBank/DDBJ whole genome shotgun (WGS) entry which is preliminary data.</text>
</comment>
<keyword evidence="2" id="KW-1185">Reference proteome</keyword>
<sequence length="71" mass="8203">MSIFRRWMKTLGMAVARRRQARAEREAFQLILARGDDHLLRDIGLTLHEAQTIDPSRLGKGRNDTGNGWRD</sequence>
<reference evidence="1" key="1">
    <citation type="submission" date="2021-07" db="EMBL/GenBank/DDBJ databases">
        <title>Shinella sp. nov., a novel member of the genus Shinella from water.</title>
        <authorList>
            <person name="Deng Y."/>
        </authorList>
    </citation>
    <scope>NUCLEOTIDE SEQUENCE</scope>
    <source>
        <strain evidence="1">CPCC 100929</strain>
    </source>
</reference>
<accession>A0ABT1R2E3</accession>
<dbReference type="Proteomes" id="UP000996601">
    <property type="component" value="Unassembled WGS sequence"/>
</dbReference>
<evidence type="ECO:0000313" key="2">
    <source>
        <dbReference type="Proteomes" id="UP000996601"/>
    </source>
</evidence>
<evidence type="ECO:0008006" key="3">
    <source>
        <dbReference type="Google" id="ProtNLM"/>
    </source>
</evidence>
<proteinExistence type="predicted"/>
<name>A0ABT1R2E3_9HYPH</name>
<evidence type="ECO:0000313" key="1">
    <source>
        <dbReference type="EMBL" id="MCQ4629320.1"/>
    </source>
</evidence>
<dbReference type="EMBL" id="WHSB02000002">
    <property type="protein sequence ID" value="MCQ4629320.1"/>
    <property type="molecule type" value="Genomic_DNA"/>
</dbReference>
<organism evidence="1 2">
    <name type="scientific">Shinella lacus</name>
    <dbReference type="NCBI Taxonomy" id="2654216"/>
    <lineage>
        <taxon>Bacteria</taxon>
        <taxon>Pseudomonadati</taxon>
        <taxon>Pseudomonadota</taxon>
        <taxon>Alphaproteobacteria</taxon>
        <taxon>Hyphomicrobiales</taxon>
        <taxon>Rhizobiaceae</taxon>
        <taxon>Shinella</taxon>
    </lineage>
</organism>
<protein>
    <recommendedName>
        <fullName evidence="3">DUF1127 domain-containing protein</fullName>
    </recommendedName>
</protein>